<sequence length="587" mass="66087">MEDTQSFRLTKTTDTMEITLNHVDGQNIIYWEDIEKAFPGVKRVSNGHSVIKFLRGSDQQGILDVVLSTSVQPVLANPAEFDPVGGETNAPVGAPVNNKIAVAFRATPPIPETPVRDIGLLDTPSSPSSTTDAASKATVFQQIRFISLLAPEVQGTVRASSDIYQAFSKAIKYGNGEVSRRELRQELGGHFQKLEVMVVKNFDLQEAMLAKQEEVKQLQEQVLSNQEEMNQLQEQVLSNQEEMKQLQQRALDQLAMLQSRVQAVLTQTYELHEYPIPRLFVVLPQDPSGWDAVNPFSNKFRLYFLCECGEHTRSINCKTDISHDIHFAKHEGYEIVRPSEFFQQYGPYVLTILKMLKFGVSVAGVAVPAISHLVRSDAIDQATAGLQQLRDNIEPGMDHVLDWMDKVSVNEGEAVDEFSKQMEKKEALEGADLRKLDTFLKDKDGNKVLGNLYRTVTDEGHVKWVCIDHYRMNYLENSAKEFLRVLDSVGGSFSENVGRVDVRLQSRALAEHFFSALGKARSVYELDIGLDWACTTSDLEALEDALRKSRVSIFDWIFNNFGRASSGNYYRHPHHMTSFSASEIFLI</sequence>
<keyword evidence="3" id="KW-1185">Reference proteome</keyword>
<comment type="caution">
    <text evidence="2">The sequence shown here is derived from an EMBL/GenBank/DDBJ whole genome shotgun (WGS) entry which is preliminary data.</text>
</comment>
<dbReference type="PANTHER" id="PTHR47679:SF2">
    <property type="entry name" value="C-TERMINAL OF ROC (COR) DOMAIN-CONTAINING PROTEIN"/>
    <property type="match status" value="1"/>
</dbReference>
<name>A0A9P8BW18_9FUNG</name>
<keyword evidence="1" id="KW-0175">Coiled coil</keyword>
<gene>
    <name evidence="2" type="ORF">KI688_009071</name>
</gene>
<feature type="coiled-coil region" evidence="1">
    <location>
        <begin position="201"/>
        <end position="249"/>
    </location>
</feature>
<dbReference type="EMBL" id="JAHRHY010000004">
    <property type="protein sequence ID" value="KAG9069746.1"/>
    <property type="molecule type" value="Genomic_DNA"/>
</dbReference>
<organism evidence="2 3">
    <name type="scientific">Linnemannia hyalina</name>
    <dbReference type="NCBI Taxonomy" id="64524"/>
    <lineage>
        <taxon>Eukaryota</taxon>
        <taxon>Fungi</taxon>
        <taxon>Fungi incertae sedis</taxon>
        <taxon>Mucoromycota</taxon>
        <taxon>Mortierellomycotina</taxon>
        <taxon>Mortierellomycetes</taxon>
        <taxon>Mortierellales</taxon>
        <taxon>Mortierellaceae</taxon>
        <taxon>Linnemannia</taxon>
    </lineage>
</organism>
<reference evidence="2" key="1">
    <citation type="submission" date="2021-06" db="EMBL/GenBank/DDBJ databases">
        <title>Genome Sequence of Mortierella hyaline Strain SCG-10, a Cold-Adapted, Nitrate-Reducing Fungus Isolated from Soil in Minnesota, USA.</title>
        <authorList>
            <person name="Aldossari N."/>
        </authorList>
    </citation>
    <scope>NUCLEOTIDE SEQUENCE</scope>
    <source>
        <strain evidence="2">SCG-10</strain>
    </source>
</reference>
<dbReference type="Proteomes" id="UP000707451">
    <property type="component" value="Unassembled WGS sequence"/>
</dbReference>
<dbReference type="OrthoDB" id="2444617at2759"/>
<accession>A0A9P8BW18</accession>
<evidence type="ECO:0000313" key="3">
    <source>
        <dbReference type="Proteomes" id="UP000707451"/>
    </source>
</evidence>
<dbReference type="PANTHER" id="PTHR47679">
    <property type="entry name" value="PROTEIN TORNADO 1"/>
    <property type="match status" value="1"/>
</dbReference>
<dbReference type="AlphaFoldDB" id="A0A9P8BW18"/>
<proteinExistence type="predicted"/>
<protein>
    <submittedName>
        <fullName evidence="2">Uncharacterized protein</fullName>
    </submittedName>
</protein>
<evidence type="ECO:0000256" key="1">
    <source>
        <dbReference type="SAM" id="Coils"/>
    </source>
</evidence>
<evidence type="ECO:0000313" key="2">
    <source>
        <dbReference type="EMBL" id="KAG9069746.1"/>
    </source>
</evidence>